<dbReference type="STRING" id="309807.SRU_0837"/>
<name>Q2S4A9_SALRD</name>
<feature type="region of interest" description="Disordered" evidence="5">
    <location>
        <begin position="1"/>
        <end position="30"/>
    </location>
</feature>
<evidence type="ECO:0000256" key="2">
    <source>
        <dbReference type="ARBA" id="ARBA00022898"/>
    </source>
</evidence>
<keyword evidence="2 4" id="KW-0663">Pyridoxal phosphate</keyword>
<dbReference type="OrthoDB" id="9803665at2"/>
<evidence type="ECO:0000313" key="6">
    <source>
        <dbReference type="EMBL" id="ABC45878.1"/>
    </source>
</evidence>
<dbReference type="GO" id="GO:0030170">
    <property type="term" value="F:pyridoxal phosphate binding"/>
    <property type="evidence" value="ECO:0007669"/>
    <property type="project" value="InterPro"/>
</dbReference>
<dbReference type="Proteomes" id="UP000008674">
    <property type="component" value="Chromosome"/>
</dbReference>
<evidence type="ECO:0000256" key="4">
    <source>
        <dbReference type="PIRSR" id="PIRSR602129-50"/>
    </source>
</evidence>
<dbReference type="SUPFAM" id="SSF53383">
    <property type="entry name" value="PLP-dependent transferases"/>
    <property type="match status" value="1"/>
</dbReference>
<dbReference type="Gene3D" id="3.40.640.10">
    <property type="entry name" value="Type I PLP-dependent aspartate aminotransferase-like (Major domain)"/>
    <property type="match status" value="1"/>
</dbReference>
<dbReference type="InterPro" id="IPR015421">
    <property type="entry name" value="PyrdxlP-dep_Trfase_major"/>
</dbReference>
<keyword evidence="7" id="KW-1185">Reference proteome</keyword>
<evidence type="ECO:0000256" key="3">
    <source>
        <dbReference type="ARBA" id="ARBA00023239"/>
    </source>
</evidence>
<protein>
    <submittedName>
        <fullName evidence="6">Tyrosine decarboxylase, putative</fullName>
    </submittedName>
</protein>
<dbReference type="GO" id="GO:0019752">
    <property type="term" value="P:carboxylic acid metabolic process"/>
    <property type="evidence" value="ECO:0007669"/>
    <property type="project" value="InterPro"/>
</dbReference>
<dbReference type="PANTHER" id="PTHR42735:SF4">
    <property type="entry name" value="PYRIDOXAL PHOSPHATE-DEPENDENT DECARBOXYLASE FAMILY PROTEIN"/>
    <property type="match status" value="1"/>
</dbReference>
<dbReference type="Pfam" id="PF00282">
    <property type="entry name" value="Pyridoxal_deC"/>
    <property type="match status" value="2"/>
</dbReference>
<comment type="cofactor">
    <cofactor evidence="1 4">
        <name>pyridoxal 5'-phosphate</name>
        <dbReference type="ChEBI" id="CHEBI:597326"/>
    </cofactor>
</comment>
<dbReference type="EnsemblBacteria" id="ABC45878">
    <property type="protein sequence ID" value="ABC45878"/>
    <property type="gene ID" value="SRU_0837"/>
</dbReference>
<reference evidence="6 7" key="1">
    <citation type="journal article" date="2005" name="Proc. Natl. Acad. Sci. U.S.A.">
        <title>The genome of Salinibacter ruber: convergence and gene exchange among hyperhalophilic bacteria and archaea.</title>
        <authorList>
            <person name="Mongodin E.F."/>
            <person name="Nelson K.E."/>
            <person name="Daugherty S."/>
            <person name="Deboy R.T."/>
            <person name="Wister J."/>
            <person name="Khouri H."/>
            <person name="Weidman J."/>
            <person name="Walsh D.A."/>
            <person name="Papke R.T."/>
            <person name="Sanchez Perez G."/>
            <person name="Sharma A.K."/>
            <person name="Nesbo C.L."/>
            <person name="MacLeod D."/>
            <person name="Bapteste E."/>
            <person name="Doolittle W.F."/>
            <person name="Charlebois R.L."/>
            <person name="Legault B."/>
            <person name="Rodriguez-Valera F."/>
        </authorList>
    </citation>
    <scope>NUCLEOTIDE SEQUENCE [LARGE SCALE GENOMIC DNA]</scope>
    <source>
        <strain evidence="7">DSM 13855 / CECT 5946 / M31</strain>
    </source>
</reference>
<dbReference type="InterPro" id="IPR002129">
    <property type="entry name" value="PyrdxlP-dep_de-COase"/>
</dbReference>
<feature type="modified residue" description="N6-(pyridoxal phosphate)lysine" evidence="4">
    <location>
        <position position="462"/>
    </location>
</feature>
<dbReference type="HOGENOM" id="CLU_005446_0_1_10"/>
<dbReference type="GO" id="GO:0016831">
    <property type="term" value="F:carboxy-lyase activity"/>
    <property type="evidence" value="ECO:0007669"/>
    <property type="project" value="InterPro"/>
</dbReference>
<proteinExistence type="predicted"/>
<keyword evidence="3" id="KW-0456">Lyase</keyword>
<evidence type="ECO:0000256" key="5">
    <source>
        <dbReference type="SAM" id="MobiDB-lite"/>
    </source>
</evidence>
<dbReference type="EMBL" id="CP000159">
    <property type="protein sequence ID" value="ABC45878.1"/>
    <property type="molecule type" value="Genomic_DNA"/>
</dbReference>
<dbReference type="InterPro" id="IPR021115">
    <property type="entry name" value="Pyridoxal-P_BS"/>
</dbReference>
<evidence type="ECO:0000313" key="7">
    <source>
        <dbReference type="Proteomes" id="UP000008674"/>
    </source>
</evidence>
<dbReference type="PANTHER" id="PTHR42735">
    <property type="match status" value="1"/>
</dbReference>
<organism evidence="6 7">
    <name type="scientific">Salinibacter ruber (strain DSM 13855 / M31)</name>
    <dbReference type="NCBI Taxonomy" id="309807"/>
    <lineage>
        <taxon>Bacteria</taxon>
        <taxon>Pseudomonadati</taxon>
        <taxon>Rhodothermota</taxon>
        <taxon>Rhodothermia</taxon>
        <taxon>Rhodothermales</taxon>
        <taxon>Salinibacteraceae</taxon>
        <taxon>Salinibacter</taxon>
    </lineage>
</organism>
<dbReference type="KEGG" id="sru:SRU_0837"/>
<gene>
    <name evidence="6" type="ordered locus">SRU_0837</name>
</gene>
<dbReference type="AlphaFoldDB" id="Q2S4A9"/>
<dbReference type="InterPro" id="IPR050477">
    <property type="entry name" value="GrpII_AminoAcid_Decarb"/>
</dbReference>
<sequence length="842" mass="92871">MPRPVGLTPASRQQLPPAMSTPPSSDALHKAAFLGPKGENADELERLLLEVLRDHVFWRRNFHPRDPRLIDERDKRTEAFDDMSARLRDELSKILAELKRAAPLYSPRQVAHIVSDPSLPAFVGYFAGLLYNQNNVVAEVSPETVREERAYFKALAEMVGYPTFLPETLPRDAHARRSAYSWGHLCSGGTVANLETLWIARNIRLYPLAVRLVAHQTDALASFADLEVTTATGERAALDALSTWRLSNLPIDAITDLHLRIKATLQEGPPARAQAFQEALPSVRRAGLASFLLQYNRAFPDDPARLPKVFISQATHYCWQKNMDVVGLGADALETVPVDDRIRLDTDALRERLHACIENRQPVLGVVSIVGTTEEGAIDPLHEIEAVRQEVGDAGLTFWHHCDAAFGGFFASLLPKTEDGNFVPPAQLDDDLAGPDGLLPADDAEALATLPATDSITIDPHKFGYVPYPAGAVLFRDYHVRDAIAYKAPYLADEDQSGFGGFLGQWTLEGSRPGAVAVSCYLSQAMVPLTPDGHGRFMENCIRANQQLFEALTERFSAAEGELNLRPFHHPETVAFCFVIAPAPGVESVASLNDYTNRIWQQMTVDGREDINQYAFLLSRTEVDVAGYAHILEDLLPTDVVQEAAENGASLTLLRTCLMNPFQSDWNTDEGAFPDQVADFLYDVALEESVAHTFPPAPRPSADRHPILVVEQTPRAQEGLARYLEHDEKVVAHFDVRSCSAATLKDRRDRMGEVRDLVLHVDPSAPSQALRITRWLVDEAQIDPEHLLAVTTQHSNGTDVTARLGALGLPARNVILESDLLTSTRRLVLQLSARRSATAGPS</sequence>
<dbReference type="PROSITE" id="PS00392">
    <property type="entry name" value="DDC_GAD_HDC_YDC"/>
    <property type="match status" value="1"/>
</dbReference>
<accession>Q2S4A9</accession>
<dbReference type="eggNOG" id="COG0076">
    <property type="taxonomic scope" value="Bacteria"/>
</dbReference>
<evidence type="ECO:0000256" key="1">
    <source>
        <dbReference type="ARBA" id="ARBA00001933"/>
    </source>
</evidence>
<dbReference type="InterPro" id="IPR015424">
    <property type="entry name" value="PyrdxlP-dep_Trfase"/>
</dbReference>